<evidence type="ECO:0000313" key="3">
    <source>
        <dbReference type="Proteomes" id="UP000014984"/>
    </source>
</evidence>
<gene>
    <name evidence="2" type="ORF">STAIW_v1c05370</name>
</gene>
<keyword evidence="1" id="KW-0812">Transmembrane</keyword>
<dbReference type="KEGG" id="stai:STAIW_v1c05370"/>
<dbReference type="HOGENOM" id="CLU_1531599_0_0_14"/>
<reference evidence="2 3" key="1">
    <citation type="journal article" date="2013" name="Genome Biol. Evol.">
        <title>Comparison of metabolic capacities and inference of gene content evolution in mosquito-associated Spiroplasma diminutum and S. taiwanense.</title>
        <authorList>
            <person name="Lo W.S."/>
            <person name="Ku C."/>
            <person name="Chen L.L."/>
            <person name="Chang T.H."/>
            <person name="Kuo C.H."/>
        </authorList>
    </citation>
    <scope>NUCLEOTIDE SEQUENCE [LARGE SCALE GENOMIC DNA]</scope>
    <source>
        <strain evidence="2">CT-1</strain>
    </source>
</reference>
<evidence type="ECO:0000313" key="2">
    <source>
        <dbReference type="EMBL" id="AGR41162.1"/>
    </source>
</evidence>
<accession>S5LZM3</accession>
<keyword evidence="3" id="KW-1185">Reference proteome</keyword>
<keyword evidence="1" id="KW-1133">Transmembrane helix</keyword>
<name>S5LZM3_9MOLU</name>
<feature type="transmembrane region" description="Helical" evidence="1">
    <location>
        <begin position="51"/>
        <end position="79"/>
    </location>
</feature>
<dbReference type="PATRIC" id="fig|1276220.3.peg.547"/>
<keyword evidence="1" id="KW-0472">Membrane</keyword>
<sequence length="176" mass="21393">MSANLVNIIIGFILIILMNMVSIYFFLDFFIKLKKIRKIKTEDFYLNIRVLNFFLISFLLLLPILLLISVILFILSLTFFRTIGYIYIIFTCFYFLDCIFIFSLIIKLNLYQRSIFLLKFENKIVLIDEIIDISKIKEISNDLKRKSIFIRFLNDKNEQEFLKLKYNWKLKDWIYK</sequence>
<dbReference type="Proteomes" id="UP000014984">
    <property type="component" value="Chromosome"/>
</dbReference>
<evidence type="ECO:0000256" key="1">
    <source>
        <dbReference type="SAM" id="Phobius"/>
    </source>
</evidence>
<dbReference type="STRING" id="1276220.STAIW_v1c05370"/>
<evidence type="ECO:0008006" key="4">
    <source>
        <dbReference type="Google" id="ProtNLM"/>
    </source>
</evidence>
<dbReference type="AlphaFoldDB" id="S5LZM3"/>
<protein>
    <recommendedName>
        <fullName evidence="4">Transmembrane protein</fullName>
    </recommendedName>
</protein>
<feature type="transmembrane region" description="Helical" evidence="1">
    <location>
        <begin position="6"/>
        <end position="31"/>
    </location>
</feature>
<feature type="transmembrane region" description="Helical" evidence="1">
    <location>
        <begin position="85"/>
        <end position="106"/>
    </location>
</feature>
<proteinExistence type="predicted"/>
<organism evidence="2 3">
    <name type="scientific">Spiroplasma taiwanense CT-1</name>
    <dbReference type="NCBI Taxonomy" id="1276220"/>
    <lineage>
        <taxon>Bacteria</taxon>
        <taxon>Bacillati</taxon>
        <taxon>Mycoplasmatota</taxon>
        <taxon>Mollicutes</taxon>
        <taxon>Entomoplasmatales</taxon>
        <taxon>Spiroplasmataceae</taxon>
        <taxon>Spiroplasma</taxon>
    </lineage>
</organism>
<dbReference type="EMBL" id="CP005074">
    <property type="protein sequence ID" value="AGR41162.1"/>
    <property type="molecule type" value="Genomic_DNA"/>
</dbReference>
<dbReference type="RefSeq" id="WP_020834301.1">
    <property type="nucleotide sequence ID" value="NC_021846.1"/>
</dbReference>